<dbReference type="Proteomes" id="UP000265962">
    <property type="component" value="Unassembled WGS sequence"/>
</dbReference>
<keyword evidence="2" id="KW-1185">Reference proteome</keyword>
<protein>
    <submittedName>
        <fullName evidence="1">Uncharacterized protein</fullName>
    </submittedName>
</protein>
<name>A0A375I3R3_9ACTN</name>
<evidence type="ECO:0000313" key="2">
    <source>
        <dbReference type="Proteomes" id="UP000265962"/>
    </source>
</evidence>
<dbReference type="AlphaFoldDB" id="A0A375I3R3"/>
<dbReference type="OrthoDB" id="70526at2"/>
<gene>
    <name evidence="1" type="ORF">PROPJV5_0994</name>
</gene>
<dbReference type="RefSeq" id="WP_119715227.1">
    <property type="nucleotide sequence ID" value="NZ_OMOH01000003.1"/>
</dbReference>
<sequence>MDFDVLDFARLLNRLPAHLPISDDYDGFVDGEYRRGTPWYTSQRQHMVGWFRAQATTGSGDYSRNTPNHSARRAYNRILNAGSLLWINEALGQDPDLVRQAAEAAALEREYRRRCRIVREYLPWDRVAELAEARGTLRGRVRTLGERFRR</sequence>
<organism evidence="1 2">
    <name type="scientific">Propionibacterium ruminifibrarum</name>
    <dbReference type="NCBI Taxonomy" id="1962131"/>
    <lineage>
        <taxon>Bacteria</taxon>
        <taxon>Bacillati</taxon>
        <taxon>Actinomycetota</taxon>
        <taxon>Actinomycetes</taxon>
        <taxon>Propionibacteriales</taxon>
        <taxon>Propionibacteriaceae</taxon>
        <taxon>Propionibacterium</taxon>
    </lineage>
</organism>
<proteinExistence type="predicted"/>
<accession>A0A375I3R3</accession>
<dbReference type="EMBL" id="OMOH01000003">
    <property type="protein sequence ID" value="SPF68037.1"/>
    <property type="molecule type" value="Genomic_DNA"/>
</dbReference>
<evidence type="ECO:0000313" key="1">
    <source>
        <dbReference type="EMBL" id="SPF68037.1"/>
    </source>
</evidence>
<reference evidence="2" key="1">
    <citation type="submission" date="2018-02" db="EMBL/GenBank/DDBJ databases">
        <authorList>
            <person name="Hornung B."/>
        </authorList>
    </citation>
    <scope>NUCLEOTIDE SEQUENCE [LARGE SCALE GENOMIC DNA]</scope>
</reference>